<protein>
    <submittedName>
        <fullName evidence="1">Peptidase C26</fullName>
    </submittedName>
</protein>
<dbReference type="Proteomes" id="UP000077469">
    <property type="component" value="Chromosome"/>
</dbReference>
<dbReference type="PANTHER" id="PTHR43235">
    <property type="entry name" value="GLUTAMINE AMIDOTRANSFERASE PB2B2.05-RELATED"/>
    <property type="match status" value="1"/>
</dbReference>
<sequence length="234" mass="26737">MRPIVGISCSMDEESLKLNMNYYQAVEEAGGLPILVPILKEQDNLYQLANLLDGMIFSGGVDIDPHHYNEEPHLGLGQITPERDELEITLCRILYEMKRPIFGICRGIQLINVALGGTLYQDIKTQLPKVLKHYQEAPAHSPTHEVSIEKDSLLFSIVKRESLRVNSFHHQAVKDVAAALRIVARAQDGVVEAVESNNDRFVLAVQWHPERMFKRHREHFELFRRFVEECAKKG</sequence>
<dbReference type="InterPro" id="IPR029062">
    <property type="entry name" value="Class_I_gatase-like"/>
</dbReference>
<dbReference type="PaxDb" id="1123384-AJ81_06485"/>
<dbReference type="GO" id="GO:0006598">
    <property type="term" value="P:polyamine catabolic process"/>
    <property type="evidence" value="ECO:0007669"/>
    <property type="project" value="TreeGrafter"/>
</dbReference>
<dbReference type="SUPFAM" id="SSF52317">
    <property type="entry name" value="Class I glutamine amidotransferase-like"/>
    <property type="match status" value="1"/>
</dbReference>
<dbReference type="CDD" id="cd01745">
    <property type="entry name" value="GATase1_2"/>
    <property type="match status" value="1"/>
</dbReference>
<dbReference type="GO" id="GO:0005829">
    <property type="term" value="C:cytosol"/>
    <property type="evidence" value="ECO:0007669"/>
    <property type="project" value="TreeGrafter"/>
</dbReference>
<dbReference type="OrthoDB" id="9813383at2"/>
<dbReference type="KEGG" id="phy:AJ81_06485"/>
<accession>A0A0X1KRF8</accession>
<dbReference type="InterPro" id="IPR011697">
    <property type="entry name" value="Peptidase_C26"/>
</dbReference>
<keyword evidence="2" id="KW-1185">Reference proteome</keyword>
<dbReference type="AlphaFoldDB" id="A0A0X1KRF8"/>
<dbReference type="RefSeq" id="WP_031504579.1">
    <property type="nucleotide sequence ID" value="NC_022795.1"/>
</dbReference>
<dbReference type="STRING" id="1123384.AJ81_06485"/>
<proteinExistence type="predicted"/>
<dbReference type="FunFam" id="3.40.50.880:FF:000030">
    <property type="entry name" value="Gamma-glutamyl-gamma-aminobutyrate hydrolase PuuD"/>
    <property type="match status" value="1"/>
</dbReference>
<dbReference type="PANTHER" id="PTHR43235:SF1">
    <property type="entry name" value="GLUTAMINE AMIDOTRANSFERASE PB2B2.05-RELATED"/>
    <property type="match status" value="1"/>
</dbReference>
<dbReference type="EMBL" id="CP007141">
    <property type="protein sequence ID" value="AJC73897.1"/>
    <property type="molecule type" value="Genomic_DNA"/>
</dbReference>
<name>A0A0X1KRF8_9THEM</name>
<dbReference type="Pfam" id="PF07722">
    <property type="entry name" value="Peptidase_C26"/>
    <property type="match status" value="1"/>
</dbReference>
<dbReference type="Gene3D" id="3.40.50.880">
    <property type="match status" value="1"/>
</dbReference>
<evidence type="ECO:0000313" key="2">
    <source>
        <dbReference type="Proteomes" id="UP000077469"/>
    </source>
</evidence>
<dbReference type="InterPro" id="IPR044668">
    <property type="entry name" value="PuuD-like"/>
</dbReference>
<dbReference type="PROSITE" id="PS51273">
    <property type="entry name" value="GATASE_TYPE_1"/>
    <property type="match status" value="1"/>
</dbReference>
<dbReference type="GO" id="GO:0033969">
    <property type="term" value="F:gamma-glutamyl-gamma-aminobutyrate hydrolase activity"/>
    <property type="evidence" value="ECO:0007669"/>
    <property type="project" value="TreeGrafter"/>
</dbReference>
<evidence type="ECO:0000313" key="1">
    <source>
        <dbReference type="EMBL" id="AJC73897.1"/>
    </source>
</evidence>
<dbReference type="PATRIC" id="fig|1123384.7.peg.1307"/>
<gene>
    <name evidence="1" type="ORF">AJ81_06485</name>
</gene>
<organism evidence="1 2">
    <name type="scientific">Pseudothermotoga hypogea DSM 11164 = NBRC 106472</name>
    <dbReference type="NCBI Taxonomy" id="1123384"/>
    <lineage>
        <taxon>Bacteria</taxon>
        <taxon>Thermotogati</taxon>
        <taxon>Thermotogota</taxon>
        <taxon>Thermotogae</taxon>
        <taxon>Thermotogales</taxon>
        <taxon>Thermotogaceae</taxon>
        <taxon>Pseudothermotoga</taxon>
    </lineage>
</organism>
<reference evidence="1 2" key="1">
    <citation type="submission" date="2014-01" db="EMBL/GenBank/DDBJ databases">
        <title>Genome sequencing of Thermotog hypogea.</title>
        <authorList>
            <person name="Zhang X."/>
            <person name="Alvare G."/>
            <person name="Fristensky B."/>
            <person name="Chen L."/>
            <person name="Suen T."/>
            <person name="Chen Q."/>
            <person name="Ma K."/>
        </authorList>
    </citation>
    <scope>NUCLEOTIDE SEQUENCE [LARGE SCALE GENOMIC DNA]</scope>
    <source>
        <strain evidence="1 2">DSM 11164</strain>
    </source>
</reference>